<gene>
    <name evidence="3" type="ORF">GCM10025883_35400</name>
</gene>
<comment type="similarity">
    <text evidence="1">Belongs to the cytochrome P450 family.</text>
</comment>
<dbReference type="Proteomes" id="UP001157126">
    <property type="component" value="Unassembled WGS sequence"/>
</dbReference>
<evidence type="ECO:0000313" key="3">
    <source>
        <dbReference type="EMBL" id="GMA41495.1"/>
    </source>
</evidence>
<dbReference type="SUPFAM" id="SSF48264">
    <property type="entry name" value="Cytochrome P450"/>
    <property type="match status" value="1"/>
</dbReference>
<dbReference type="Gene3D" id="1.10.630.10">
    <property type="entry name" value="Cytochrome P450"/>
    <property type="match status" value="1"/>
</dbReference>
<name>A0ABQ6IU84_9MICO</name>
<comment type="caution">
    <text evidence="3">The sequence shown here is derived from an EMBL/GenBank/DDBJ whole genome shotgun (WGS) entry which is preliminary data.</text>
</comment>
<evidence type="ECO:0008006" key="5">
    <source>
        <dbReference type="Google" id="ProtNLM"/>
    </source>
</evidence>
<dbReference type="Pfam" id="PF00067">
    <property type="entry name" value="p450"/>
    <property type="match status" value="1"/>
</dbReference>
<keyword evidence="4" id="KW-1185">Reference proteome</keyword>
<evidence type="ECO:0000256" key="1">
    <source>
        <dbReference type="ARBA" id="ARBA00010617"/>
    </source>
</evidence>
<evidence type="ECO:0000256" key="2">
    <source>
        <dbReference type="SAM" id="MobiDB-lite"/>
    </source>
</evidence>
<feature type="region of interest" description="Disordered" evidence="2">
    <location>
        <begin position="136"/>
        <end position="222"/>
    </location>
</feature>
<dbReference type="RefSeq" id="WP_284305039.1">
    <property type="nucleotide sequence ID" value="NZ_BSUO01000001.1"/>
</dbReference>
<dbReference type="InterPro" id="IPR036396">
    <property type="entry name" value="Cyt_P450_sf"/>
</dbReference>
<evidence type="ECO:0000313" key="4">
    <source>
        <dbReference type="Proteomes" id="UP001157126"/>
    </source>
</evidence>
<dbReference type="PANTHER" id="PTHR46696:SF1">
    <property type="entry name" value="CYTOCHROME P450 YJIB-RELATED"/>
    <property type="match status" value="1"/>
</dbReference>
<dbReference type="InterPro" id="IPR001128">
    <property type="entry name" value="Cyt_P450"/>
</dbReference>
<feature type="compositionally biased region" description="Low complexity" evidence="2">
    <location>
        <begin position="184"/>
        <end position="201"/>
    </location>
</feature>
<protein>
    <recommendedName>
        <fullName evidence="5">Cytochrome P450</fullName>
    </recommendedName>
</protein>
<dbReference type="PANTHER" id="PTHR46696">
    <property type="entry name" value="P450, PUTATIVE (EUROFUNG)-RELATED"/>
    <property type="match status" value="1"/>
</dbReference>
<proteinExistence type="inferred from homology"/>
<organism evidence="3 4">
    <name type="scientific">Mobilicoccus caccae</name>
    <dbReference type="NCBI Taxonomy" id="1859295"/>
    <lineage>
        <taxon>Bacteria</taxon>
        <taxon>Bacillati</taxon>
        <taxon>Actinomycetota</taxon>
        <taxon>Actinomycetes</taxon>
        <taxon>Micrococcales</taxon>
        <taxon>Dermatophilaceae</taxon>
        <taxon>Mobilicoccus</taxon>
    </lineage>
</organism>
<accession>A0ABQ6IU84</accession>
<sequence>MEVIDGVCHVRSYPLVKEILRAGTTTVQAGFNADMATEGRKTMKDPILFMDGPEHRRQRSMIARYFAPATVARRYRDLMEDRADRLVAEVTAEFDAGRSVDLADISLRYSVEVAAQVIGLTNSDRAGLSRRLERLFSIPAQPPRSTDPDAEEGAADGEDHRRDGELPPPPVWPRPSRAARRPWRGGSRPSRCPRGPSRRCPCSMCATSDRRSSPGAASATRT</sequence>
<dbReference type="EMBL" id="BSUO01000001">
    <property type="protein sequence ID" value="GMA41495.1"/>
    <property type="molecule type" value="Genomic_DNA"/>
</dbReference>
<reference evidence="4" key="1">
    <citation type="journal article" date="2019" name="Int. J. Syst. Evol. Microbiol.">
        <title>The Global Catalogue of Microorganisms (GCM) 10K type strain sequencing project: providing services to taxonomists for standard genome sequencing and annotation.</title>
        <authorList>
            <consortium name="The Broad Institute Genomics Platform"/>
            <consortium name="The Broad Institute Genome Sequencing Center for Infectious Disease"/>
            <person name="Wu L."/>
            <person name="Ma J."/>
        </authorList>
    </citation>
    <scope>NUCLEOTIDE SEQUENCE [LARGE SCALE GENOMIC DNA]</scope>
    <source>
        <strain evidence="4">NBRC 113072</strain>
    </source>
</reference>